<dbReference type="PANTHER" id="PTHR46206">
    <property type="entry name" value="CYTOCHROME P450"/>
    <property type="match status" value="1"/>
</dbReference>
<feature type="transmembrane region" description="Helical" evidence="7">
    <location>
        <begin position="285"/>
        <end position="304"/>
    </location>
</feature>
<evidence type="ECO:0000256" key="2">
    <source>
        <dbReference type="ARBA" id="ARBA00010617"/>
    </source>
</evidence>
<dbReference type="Gene3D" id="1.10.630.10">
    <property type="entry name" value="Cytochrome P450"/>
    <property type="match status" value="1"/>
</dbReference>
<evidence type="ECO:0000256" key="1">
    <source>
        <dbReference type="ARBA" id="ARBA00001971"/>
    </source>
</evidence>
<name>A0A8H4RV68_9HELO</name>
<reference evidence="8 9" key="1">
    <citation type="submission" date="2020-03" db="EMBL/GenBank/DDBJ databases">
        <title>Draft Genome Sequence of Cudoniella acicularis.</title>
        <authorList>
            <person name="Buettner E."/>
            <person name="Kellner H."/>
        </authorList>
    </citation>
    <scope>NUCLEOTIDE SEQUENCE [LARGE SCALE GENOMIC DNA]</scope>
    <source>
        <strain evidence="8 9">DSM 108380</strain>
    </source>
</reference>
<evidence type="ECO:0008006" key="10">
    <source>
        <dbReference type="Google" id="ProtNLM"/>
    </source>
</evidence>
<dbReference type="OrthoDB" id="1844152at2759"/>
<dbReference type="GO" id="GO:0020037">
    <property type="term" value="F:heme binding"/>
    <property type="evidence" value="ECO:0007669"/>
    <property type="project" value="InterPro"/>
</dbReference>
<dbReference type="InterPro" id="IPR002403">
    <property type="entry name" value="Cyt_P450_E_grp-IV"/>
</dbReference>
<accession>A0A8H4RV68</accession>
<feature type="transmembrane region" description="Helical" evidence="7">
    <location>
        <begin position="15"/>
        <end position="33"/>
    </location>
</feature>
<dbReference type="SUPFAM" id="SSF48264">
    <property type="entry name" value="Cytochrome P450"/>
    <property type="match status" value="1"/>
</dbReference>
<keyword evidence="3 6" id="KW-0479">Metal-binding</keyword>
<gene>
    <name evidence="8" type="ORF">G7Y89_g1492</name>
</gene>
<keyword evidence="6" id="KW-0349">Heme</keyword>
<proteinExistence type="inferred from homology"/>
<comment type="cofactor">
    <cofactor evidence="1 6">
        <name>heme</name>
        <dbReference type="ChEBI" id="CHEBI:30413"/>
    </cofactor>
</comment>
<keyword evidence="9" id="KW-1185">Reference proteome</keyword>
<dbReference type="EMBL" id="JAAMPI010000058">
    <property type="protein sequence ID" value="KAF4636602.1"/>
    <property type="molecule type" value="Genomic_DNA"/>
</dbReference>
<dbReference type="Pfam" id="PF00067">
    <property type="entry name" value="p450"/>
    <property type="match status" value="1"/>
</dbReference>
<evidence type="ECO:0000313" key="9">
    <source>
        <dbReference type="Proteomes" id="UP000566819"/>
    </source>
</evidence>
<feature type="binding site" description="axial binding residue" evidence="6">
    <location>
        <position position="438"/>
    </location>
    <ligand>
        <name>heme</name>
        <dbReference type="ChEBI" id="CHEBI:30413"/>
    </ligand>
    <ligandPart>
        <name>Fe</name>
        <dbReference type="ChEBI" id="CHEBI:18248"/>
    </ligandPart>
</feature>
<evidence type="ECO:0000256" key="4">
    <source>
        <dbReference type="ARBA" id="ARBA00023002"/>
    </source>
</evidence>
<keyword evidence="7" id="KW-1133">Transmembrane helix</keyword>
<comment type="similarity">
    <text evidence="2">Belongs to the cytochrome P450 family.</text>
</comment>
<dbReference type="CDD" id="cd11041">
    <property type="entry name" value="CYP503A1-like"/>
    <property type="match status" value="1"/>
</dbReference>
<dbReference type="Proteomes" id="UP000566819">
    <property type="component" value="Unassembled WGS sequence"/>
</dbReference>
<keyword evidence="7" id="KW-0812">Transmembrane</keyword>
<evidence type="ECO:0000313" key="8">
    <source>
        <dbReference type="EMBL" id="KAF4636602.1"/>
    </source>
</evidence>
<dbReference type="GO" id="GO:0004497">
    <property type="term" value="F:monooxygenase activity"/>
    <property type="evidence" value="ECO:0007669"/>
    <property type="project" value="InterPro"/>
</dbReference>
<keyword evidence="7" id="KW-0472">Membrane</keyword>
<keyword evidence="4" id="KW-0560">Oxidoreductase</keyword>
<sequence length="499" mass="57346">MDFASELRWVSSNPATSLAAGLIIIFIVGTLLAPSSRYNKNKIIRMNKTRLQTWLQWESPPYLSLGKYVQDGYSQVNKAKGKPFVIPVCGLETTILPAKYLPLLKQEDRAELSLCRGFEDMFNMTITSGEDGRHDHVEIDVVAKYINPRLRWKAFSTYELCSGLVYRHTARVLVGKELAQNTAYIDSILKYTESFLMSGFMWPVRPPADWTLIRKWWYYIGTWGLRRDINRSFKFLLPLINSRMEELEELGGQPQEKHMDLVQGLVEMHIPDASEARPIRHAHRILHLTFAASAVSSALLLHTIHQTLRTPEFLPELRAEIKMALEQNGGWTEKALLNMYFLESYIREMLRLCPPSVFTGQRTILSRSYTFDDDLKLPAQTRIAFPVLQIHTDADNYEDPLKFNPYRFMGSALGAGDNKAAFRINNKYLSFGYGKQACPGRFLAIRQVKLLLAKLFLEYEFQWAGGPDKGPERLNGNIVEGQIFPDLTTRVELRRREKI</sequence>
<protein>
    <recommendedName>
        <fullName evidence="10">Cytochrome P450</fullName>
    </recommendedName>
</protein>
<dbReference type="PRINTS" id="PR00465">
    <property type="entry name" value="EP450IV"/>
</dbReference>
<dbReference type="InterPro" id="IPR001128">
    <property type="entry name" value="Cyt_P450"/>
</dbReference>
<dbReference type="AlphaFoldDB" id="A0A8H4RV68"/>
<evidence type="ECO:0000256" key="5">
    <source>
        <dbReference type="ARBA" id="ARBA00023004"/>
    </source>
</evidence>
<comment type="caution">
    <text evidence="8">The sequence shown here is derived from an EMBL/GenBank/DDBJ whole genome shotgun (WGS) entry which is preliminary data.</text>
</comment>
<evidence type="ECO:0000256" key="6">
    <source>
        <dbReference type="PIRSR" id="PIRSR602403-1"/>
    </source>
</evidence>
<keyword evidence="5 6" id="KW-0408">Iron</keyword>
<dbReference type="GO" id="GO:0016705">
    <property type="term" value="F:oxidoreductase activity, acting on paired donors, with incorporation or reduction of molecular oxygen"/>
    <property type="evidence" value="ECO:0007669"/>
    <property type="project" value="InterPro"/>
</dbReference>
<dbReference type="InterPro" id="IPR036396">
    <property type="entry name" value="Cyt_P450_sf"/>
</dbReference>
<evidence type="ECO:0000256" key="3">
    <source>
        <dbReference type="ARBA" id="ARBA00022723"/>
    </source>
</evidence>
<organism evidence="8 9">
    <name type="scientific">Cudoniella acicularis</name>
    <dbReference type="NCBI Taxonomy" id="354080"/>
    <lineage>
        <taxon>Eukaryota</taxon>
        <taxon>Fungi</taxon>
        <taxon>Dikarya</taxon>
        <taxon>Ascomycota</taxon>
        <taxon>Pezizomycotina</taxon>
        <taxon>Leotiomycetes</taxon>
        <taxon>Helotiales</taxon>
        <taxon>Tricladiaceae</taxon>
        <taxon>Cudoniella</taxon>
    </lineage>
</organism>
<dbReference type="GO" id="GO:0005506">
    <property type="term" value="F:iron ion binding"/>
    <property type="evidence" value="ECO:0007669"/>
    <property type="project" value="InterPro"/>
</dbReference>
<evidence type="ECO:0000256" key="7">
    <source>
        <dbReference type="SAM" id="Phobius"/>
    </source>
</evidence>